<keyword evidence="1" id="KW-0472">Membrane</keyword>
<evidence type="ECO:0000256" key="1">
    <source>
        <dbReference type="SAM" id="Phobius"/>
    </source>
</evidence>
<evidence type="ECO:0000313" key="3">
    <source>
        <dbReference type="Proteomes" id="UP000092018"/>
    </source>
</evidence>
<organism evidence="2 3">
    <name type="scientific">Vibrio breoganii</name>
    <dbReference type="NCBI Taxonomy" id="553239"/>
    <lineage>
        <taxon>Bacteria</taxon>
        <taxon>Pseudomonadati</taxon>
        <taxon>Pseudomonadota</taxon>
        <taxon>Gammaproteobacteria</taxon>
        <taxon>Vibrionales</taxon>
        <taxon>Vibrionaceae</taxon>
        <taxon>Vibrio</taxon>
    </lineage>
</organism>
<proteinExistence type="predicted"/>
<dbReference type="Proteomes" id="UP000092018">
    <property type="component" value="Plasmid unnamed1"/>
</dbReference>
<dbReference type="RefSeq" id="WP_065211150.1">
    <property type="nucleotide sequence ID" value="NZ_CP016179.1"/>
</dbReference>
<sequence length="80" mass="8762">MKCIKALPKDKAIKVVAIASVVVAWFLLLLTVLAASLGFNNGFKTFEEAESIIRCGVYSAVAILLLPAITTALCYRFRRE</sequence>
<accession>A0AAN1CU67</accession>
<gene>
    <name evidence="2" type="ORF">A6E01_19435</name>
</gene>
<name>A0AAN1CU67_9VIBR</name>
<protein>
    <submittedName>
        <fullName evidence="2">Uncharacterized protein</fullName>
    </submittedName>
</protein>
<keyword evidence="1" id="KW-1133">Transmembrane helix</keyword>
<keyword evidence="2" id="KW-0614">Plasmid</keyword>
<dbReference type="AlphaFoldDB" id="A0AAN1CU67"/>
<feature type="transmembrane region" description="Helical" evidence="1">
    <location>
        <begin position="51"/>
        <end position="75"/>
    </location>
</feature>
<reference evidence="2 3" key="1">
    <citation type="submission" date="2016-06" db="EMBL/GenBank/DDBJ databases">
        <title>Adaptive Radiation by Waves of Gene Transfer Leads to Fine-Scale Resource Partitioning in Marine Microbes.</title>
        <authorList>
            <person name="Hehemann J.-H."/>
            <person name="Arevalo P."/>
            <person name="Datta M.S."/>
            <person name="Yu X."/>
            <person name="Corzett C."/>
            <person name="Henschel A."/>
            <person name="Preheim S.P."/>
            <person name="Timberlake S."/>
            <person name="Alm E.J."/>
            <person name="Polz M.F."/>
        </authorList>
    </citation>
    <scope>NUCLEOTIDE SEQUENCE [LARGE SCALE GENOMIC DNA]</scope>
    <source>
        <strain evidence="2 3">FF50</strain>
        <plasmid evidence="2 3">unnamed1</plasmid>
    </source>
</reference>
<keyword evidence="1" id="KW-0812">Transmembrane</keyword>
<dbReference type="EMBL" id="CP016179">
    <property type="protein sequence ID" value="ANO35388.1"/>
    <property type="molecule type" value="Genomic_DNA"/>
</dbReference>
<evidence type="ECO:0000313" key="2">
    <source>
        <dbReference type="EMBL" id="ANO35388.1"/>
    </source>
</evidence>
<geneLocation type="plasmid" evidence="2 3">
    <name>unnamed1</name>
</geneLocation>
<feature type="transmembrane region" description="Helical" evidence="1">
    <location>
        <begin position="12"/>
        <end position="39"/>
    </location>
</feature>
<dbReference type="KEGG" id="vbr:A6E01_19435"/>